<dbReference type="InterPro" id="IPR022257">
    <property type="entry name" value="PHM7_ext"/>
</dbReference>
<evidence type="ECO:0000256" key="5">
    <source>
        <dbReference type="ARBA" id="ARBA00022989"/>
    </source>
</evidence>
<evidence type="ECO:0000256" key="1">
    <source>
        <dbReference type="ARBA" id="ARBA00004141"/>
    </source>
</evidence>
<evidence type="ECO:0000259" key="12">
    <source>
        <dbReference type="Pfam" id="PF14703"/>
    </source>
</evidence>
<dbReference type="PANTHER" id="PTHR13018">
    <property type="entry name" value="PROBABLE MEMBRANE PROTEIN DUF221-RELATED"/>
    <property type="match status" value="1"/>
</dbReference>
<evidence type="ECO:0000259" key="11">
    <source>
        <dbReference type="Pfam" id="PF13967"/>
    </source>
</evidence>
<gene>
    <name evidence="13" type="ORF">PPNO1_LOCUS6607</name>
</gene>
<feature type="domain" description="CSC1/OSCA1-like N-terminal transmembrane" evidence="11">
    <location>
        <begin position="16"/>
        <end position="169"/>
    </location>
</feature>
<sequence>MSDSDGTAEPASLQGMVTTFVTGGAIALVMVVIFLLIRRSSRRYYAPRTYLGTIPENERTPSLPDGIFNWIGSFWKIPDSHALKTQSLDGYLFLRFLRICTTVCFVGLCMTWPTLFPINATGGGNSKQLDILSISNINTENAANRNRLFGHVLVAWIFYGFVLYLIMRECIFYINLRQAFLLTPQYARRISSRTVLFTSVPKTYLNVDRIRLMFRDSAKHIWITGDTEELDKLVEERTKVAMKLETAEVKLLKLANGNRVKANEGPSKLTKSSQPAQPPPQELESADAVARWVPKNKRPTHRLGFLGLVGKKVDTIEWAREKLATLHPEVETAQAKYLAGDVKPVPAVFVEFHTQSDAQYAVQSLAHHSALQMSPRFIGVRPQEVIWKNLKVSWWQLIARRYVVLAFLTAMIIFWAIPVAFVASISQVDSLRAKWEWLSFLDKVPQVVMGFITGLLPSVLLSILMSLVPVIIRLCARFAGEPTEARVELFTQAIYFAFQVIQVFLVTTVSGSVFSILAEIAKNPGHIFQTLSDAIPRASNIYISFFIVQGITIASGVLTQVTGFIIFRLTYKFLTKTPRSMYTKWTSLSAISWGSVLPIYTNIAVISITYSVIAPLMLFWSSIGMALFYLAYRYNILFVTDTGIDTRGLIYPRAMKQLLVGVYLAEICMIGMCAVSRAFWPMILMIVFLIFTVLFHITFQNALDPLLYNLPRSLEVEEERLMELGEPAAANEAVLDGSTGAAPESEKAKTGSSAVPKGNFFSKFLKPWKYSTYMHMRELVPRYQYDPRELLEEATENNTYNPPSVNDTIPLLWIPQDEAGLSKHEIAATEGIIPMTDEGCTLDDKNKLIWDESAGRPPIWEEKPIY</sequence>
<feature type="domain" description="10TM putative phosphate transporter extracellular tail" evidence="10">
    <location>
        <begin position="764"/>
        <end position="858"/>
    </location>
</feature>
<dbReference type="InterPro" id="IPR027815">
    <property type="entry name" value="CSC1/OSCA1-like_cyt"/>
</dbReference>
<dbReference type="Proteomes" id="UP000838763">
    <property type="component" value="Unassembled WGS sequence"/>
</dbReference>
<dbReference type="GO" id="GO:0005886">
    <property type="term" value="C:plasma membrane"/>
    <property type="evidence" value="ECO:0007669"/>
    <property type="project" value="TreeGrafter"/>
</dbReference>
<evidence type="ECO:0000256" key="3">
    <source>
        <dbReference type="ARBA" id="ARBA00022448"/>
    </source>
</evidence>
<feature type="transmembrane region" description="Helical" evidence="8">
    <location>
        <begin position="12"/>
        <end position="37"/>
    </location>
</feature>
<feature type="transmembrane region" description="Helical" evidence="8">
    <location>
        <begin position="447"/>
        <end position="472"/>
    </location>
</feature>
<evidence type="ECO:0000256" key="8">
    <source>
        <dbReference type="SAM" id="Phobius"/>
    </source>
</evidence>
<evidence type="ECO:0000256" key="6">
    <source>
        <dbReference type="ARBA" id="ARBA00023136"/>
    </source>
</evidence>
<keyword evidence="3" id="KW-0813">Transport</keyword>
<evidence type="ECO:0000313" key="13">
    <source>
        <dbReference type="EMBL" id="CAI4216963.1"/>
    </source>
</evidence>
<feature type="transmembrane region" description="Helical" evidence="8">
    <location>
        <begin position="493"/>
        <end position="521"/>
    </location>
</feature>
<keyword evidence="6 8" id="KW-0472">Membrane</keyword>
<name>A0A9P1H6K6_9PEZI</name>
<dbReference type="GO" id="GO:0005227">
    <property type="term" value="F:calcium-activated cation channel activity"/>
    <property type="evidence" value="ECO:0007669"/>
    <property type="project" value="InterPro"/>
</dbReference>
<evidence type="ECO:0000256" key="4">
    <source>
        <dbReference type="ARBA" id="ARBA00022692"/>
    </source>
</evidence>
<evidence type="ECO:0008006" key="15">
    <source>
        <dbReference type="Google" id="ProtNLM"/>
    </source>
</evidence>
<dbReference type="Pfam" id="PF02714">
    <property type="entry name" value="RSN1_7TM"/>
    <property type="match status" value="1"/>
</dbReference>
<feature type="transmembrane region" description="Helical" evidence="8">
    <location>
        <begin position="541"/>
        <end position="567"/>
    </location>
</feature>
<keyword evidence="5 8" id="KW-1133">Transmembrane helix</keyword>
<evidence type="ECO:0000313" key="14">
    <source>
        <dbReference type="Proteomes" id="UP000838763"/>
    </source>
</evidence>
<feature type="transmembrane region" description="Helical" evidence="8">
    <location>
        <begin position="402"/>
        <end position="427"/>
    </location>
</feature>
<dbReference type="EMBL" id="CALLCH030000015">
    <property type="protein sequence ID" value="CAI4216963.1"/>
    <property type="molecule type" value="Genomic_DNA"/>
</dbReference>
<evidence type="ECO:0000256" key="2">
    <source>
        <dbReference type="ARBA" id="ARBA00007779"/>
    </source>
</evidence>
<proteinExistence type="inferred from homology"/>
<keyword evidence="14" id="KW-1185">Reference proteome</keyword>
<feature type="domain" description="CSC1/OSCA1-like 7TM region" evidence="9">
    <location>
        <begin position="400"/>
        <end position="672"/>
    </location>
</feature>
<dbReference type="Pfam" id="PF13967">
    <property type="entry name" value="RSN1_TM"/>
    <property type="match status" value="1"/>
</dbReference>
<comment type="caution">
    <text evidence="13">The sequence shown here is derived from an EMBL/GenBank/DDBJ whole genome shotgun (WGS) entry which is preliminary data.</text>
</comment>
<dbReference type="AlphaFoldDB" id="A0A9P1H6K6"/>
<protein>
    <recommendedName>
        <fullName evidence="15">DUF221-domain-containing protein</fullName>
    </recommendedName>
</protein>
<organism evidence="13 14">
    <name type="scientific">Parascedosporium putredinis</name>
    <dbReference type="NCBI Taxonomy" id="1442378"/>
    <lineage>
        <taxon>Eukaryota</taxon>
        <taxon>Fungi</taxon>
        <taxon>Dikarya</taxon>
        <taxon>Ascomycota</taxon>
        <taxon>Pezizomycotina</taxon>
        <taxon>Sordariomycetes</taxon>
        <taxon>Hypocreomycetidae</taxon>
        <taxon>Microascales</taxon>
        <taxon>Microascaceae</taxon>
        <taxon>Parascedosporium</taxon>
    </lineage>
</organism>
<feature type="region of interest" description="Disordered" evidence="7">
    <location>
        <begin position="261"/>
        <end position="287"/>
    </location>
</feature>
<evidence type="ECO:0000256" key="7">
    <source>
        <dbReference type="SAM" id="MobiDB-lite"/>
    </source>
</evidence>
<accession>A0A9P1H6K6</accession>
<comment type="similarity">
    <text evidence="2">Belongs to the CSC1 (TC 1.A.17) family.</text>
</comment>
<dbReference type="OrthoDB" id="1076608at2759"/>
<dbReference type="Pfam" id="PF14703">
    <property type="entry name" value="PHM7_cyt"/>
    <property type="match status" value="1"/>
</dbReference>
<feature type="domain" description="CSC1/OSCA1-like cytosolic" evidence="12">
    <location>
        <begin position="192"/>
        <end position="389"/>
    </location>
</feature>
<comment type="subcellular location">
    <subcellularLocation>
        <location evidence="1">Membrane</location>
        <topology evidence="1">Multi-pass membrane protein</topology>
    </subcellularLocation>
</comment>
<dbReference type="InterPro" id="IPR003864">
    <property type="entry name" value="CSC1/OSCA1-like_7TM"/>
</dbReference>
<dbReference type="InterPro" id="IPR045122">
    <property type="entry name" value="Csc1-like"/>
</dbReference>
<feature type="transmembrane region" description="Helical" evidence="8">
    <location>
        <begin position="148"/>
        <end position="167"/>
    </location>
</feature>
<feature type="transmembrane region" description="Helical" evidence="8">
    <location>
        <begin position="683"/>
        <end position="703"/>
    </location>
</feature>
<feature type="transmembrane region" description="Helical" evidence="8">
    <location>
        <begin position="96"/>
        <end position="115"/>
    </location>
</feature>
<dbReference type="PANTHER" id="PTHR13018:SF26">
    <property type="entry name" value="DOMAIN PROTEIN, PUTATIVE (AFU_ORTHOLOGUE AFUA_5G10920)-RELATED"/>
    <property type="match status" value="1"/>
</dbReference>
<feature type="transmembrane region" description="Helical" evidence="8">
    <location>
        <begin position="619"/>
        <end position="637"/>
    </location>
</feature>
<keyword evidence="4 8" id="KW-0812">Transmembrane</keyword>
<evidence type="ECO:0000259" key="9">
    <source>
        <dbReference type="Pfam" id="PF02714"/>
    </source>
</evidence>
<feature type="transmembrane region" description="Helical" evidence="8">
    <location>
        <begin position="588"/>
        <end position="613"/>
    </location>
</feature>
<dbReference type="Pfam" id="PF12621">
    <property type="entry name" value="PHM7_ext"/>
    <property type="match status" value="1"/>
</dbReference>
<evidence type="ECO:0000259" key="10">
    <source>
        <dbReference type="Pfam" id="PF12621"/>
    </source>
</evidence>
<reference evidence="13" key="1">
    <citation type="submission" date="2022-11" db="EMBL/GenBank/DDBJ databases">
        <authorList>
            <person name="Scott C."/>
            <person name="Bruce N."/>
        </authorList>
    </citation>
    <scope>NUCLEOTIDE SEQUENCE</scope>
</reference>
<dbReference type="InterPro" id="IPR032880">
    <property type="entry name" value="CSC1/OSCA1-like_N"/>
</dbReference>